<dbReference type="Pfam" id="PF00107">
    <property type="entry name" value="ADH_zinc_N"/>
    <property type="match status" value="1"/>
</dbReference>
<dbReference type="InterPro" id="IPR013149">
    <property type="entry name" value="ADH-like_C"/>
</dbReference>
<dbReference type="InterPro" id="IPR050129">
    <property type="entry name" value="Zn_alcohol_dh"/>
</dbReference>
<dbReference type="PROSITE" id="PS00065">
    <property type="entry name" value="D_2_HYDROXYACID_DH_1"/>
    <property type="match status" value="1"/>
</dbReference>
<keyword evidence="2" id="KW-0862">Zinc</keyword>
<keyword evidence="3" id="KW-0560">Oxidoreductase</keyword>
<dbReference type="GO" id="GO:0046872">
    <property type="term" value="F:metal ion binding"/>
    <property type="evidence" value="ECO:0007669"/>
    <property type="project" value="UniProtKB-KW"/>
</dbReference>
<evidence type="ECO:0000256" key="2">
    <source>
        <dbReference type="ARBA" id="ARBA00022833"/>
    </source>
</evidence>
<dbReference type="SUPFAM" id="SSF50129">
    <property type="entry name" value="GroES-like"/>
    <property type="match status" value="1"/>
</dbReference>
<dbReference type="InterPro" id="IPR020843">
    <property type="entry name" value="ER"/>
</dbReference>
<dbReference type="OrthoDB" id="9777057at2"/>
<sequence length="339" mass="37028">MMKVLRATQPGRLELCEVEKPALKEEQVLIQVKYSMVCSSDIKLIRGEFHGLSFPVVPGHEWSGIVVEAPEKYKHLIGRKAVADILFPCLKCEQCRKGRRNLCENLLEIGISLQGGYAEYIAVDVTNVIPIPDSIPLKHACIIEPLAVVYNAIQRVGGIKPAETVAILGSGAVGLLLASLAKLMGAAKILVTDYIEERLDIAKKLGATETLNVSDSSVIDECNCGRIFNPDIVFDATGNAEGFNAALEIVKPGGKIGYVGYSAHDKASIQPSQIMLKALNIYGVLSPTETWTEAVNIIENGMIDVDKLITHEFKLEEYATLMDYMSNRKNGIIRAAFKL</sequence>
<dbReference type="Pfam" id="PF08240">
    <property type="entry name" value="ADH_N"/>
    <property type="match status" value="1"/>
</dbReference>
<evidence type="ECO:0000313" key="6">
    <source>
        <dbReference type="Proteomes" id="UP000253034"/>
    </source>
</evidence>
<evidence type="ECO:0000313" key="5">
    <source>
        <dbReference type="EMBL" id="RCX11129.1"/>
    </source>
</evidence>
<protein>
    <submittedName>
        <fullName evidence="5">L-gulonate 5-dehydrogenase/2-deoxy-scyllo-inosamine dehydrogenase</fullName>
    </submittedName>
</protein>
<dbReference type="Gene3D" id="3.90.180.10">
    <property type="entry name" value="Medium-chain alcohol dehydrogenases, catalytic domain"/>
    <property type="match status" value="1"/>
</dbReference>
<organism evidence="5 6">
    <name type="scientific">Anaerobacterium chartisolvens</name>
    <dbReference type="NCBI Taxonomy" id="1297424"/>
    <lineage>
        <taxon>Bacteria</taxon>
        <taxon>Bacillati</taxon>
        <taxon>Bacillota</taxon>
        <taxon>Clostridia</taxon>
        <taxon>Eubacteriales</taxon>
        <taxon>Oscillospiraceae</taxon>
        <taxon>Anaerobacterium</taxon>
    </lineage>
</organism>
<dbReference type="GO" id="GO:0016491">
    <property type="term" value="F:oxidoreductase activity"/>
    <property type="evidence" value="ECO:0007669"/>
    <property type="project" value="UniProtKB-KW"/>
</dbReference>
<dbReference type="SUPFAM" id="SSF51735">
    <property type="entry name" value="NAD(P)-binding Rossmann-fold domains"/>
    <property type="match status" value="1"/>
</dbReference>
<dbReference type="RefSeq" id="WP_114299227.1">
    <property type="nucleotide sequence ID" value="NZ_QPJT01000027.1"/>
</dbReference>
<evidence type="ECO:0000259" key="4">
    <source>
        <dbReference type="SMART" id="SM00829"/>
    </source>
</evidence>
<dbReference type="Gene3D" id="3.40.50.720">
    <property type="entry name" value="NAD(P)-binding Rossmann-like Domain"/>
    <property type="match status" value="1"/>
</dbReference>
<keyword evidence="6" id="KW-1185">Reference proteome</keyword>
<dbReference type="InterPro" id="IPR036291">
    <property type="entry name" value="NAD(P)-bd_dom_sf"/>
</dbReference>
<dbReference type="PANTHER" id="PTHR43401:SF2">
    <property type="entry name" value="L-THREONINE 3-DEHYDROGENASE"/>
    <property type="match status" value="1"/>
</dbReference>
<dbReference type="Proteomes" id="UP000253034">
    <property type="component" value="Unassembled WGS sequence"/>
</dbReference>
<gene>
    <name evidence="5" type="ORF">DFR58_1275</name>
</gene>
<dbReference type="SMART" id="SM00829">
    <property type="entry name" value="PKS_ER"/>
    <property type="match status" value="1"/>
</dbReference>
<feature type="domain" description="Enoyl reductase (ER)" evidence="4">
    <location>
        <begin position="8"/>
        <end position="333"/>
    </location>
</feature>
<comment type="caution">
    <text evidence="5">The sequence shown here is derived from an EMBL/GenBank/DDBJ whole genome shotgun (WGS) entry which is preliminary data.</text>
</comment>
<evidence type="ECO:0000256" key="3">
    <source>
        <dbReference type="ARBA" id="ARBA00023002"/>
    </source>
</evidence>
<keyword evidence="1" id="KW-0479">Metal-binding</keyword>
<dbReference type="InterPro" id="IPR011032">
    <property type="entry name" value="GroES-like_sf"/>
</dbReference>
<dbReference type="InterPro" id="IPR029752">
    <property type="entry name" value="D-isomer_DH_CS1"/>
</dbReference>
<dbReference type="AlphaFoldDB" id="A0A369AP28"/>
<dbReference type="InterPro" id="IPR013154">
    <property type="entry name" value="ADH-like_N"/>
</dbReference>
<reference evidence="5 6" key="1">
    <citation type="submission" date="2018-07" db="EMBL/GenBank/DDBJ databases">
        <title>Genomic Encyclopedia of Type Strains, Phase IV (KMG-IV): sequencing the most valuable type-strain genomes for metagenomic binning, comparative biology and taxonomic classification.</title>
        <authorList>
            <person name="Goeker M."/>
        </authorList>
    </citation>
    <scope>NUCLEOTIDE SEQUENCE [LARGE SCALE GENOMIC DNA]</scope>
    <source>
        <strain evidence="5 6">DSM 27016</strain>
    </source>
</reference>
<name>A0A369AP28_9FIRM</name>
<evidence type="ECO:0000256" key="1">
    <source>
        <dbReference type="ARBA" id="ARBA00022723"/>
    </source>
</evidence>
<proteinExistence type="predicted"/>
<accession>A0A369AP28</accession>
<dbReference type="EMBL" id="QPJT01000027">
    <property type="protein sequence ID" value="RCX11129.1"/>
    <property type="molecule type" value="Genomic_DNA"/>
</dbReference>
<dbReference type="PANTHER" id="PTHR43401">
    <property type="entry name" value="L-THREONINE 3-DEHYDROGENASE"/>
    <property type="match status" value="1"/>
</dbReference>